<dbReference type="Pfam" id="PF00072">
    <property type="entry name" value="Response_reg"/>
    <property type="match status" value="1"/>
</dbReference>
<dbReference type="RefSeq" id="WP_171740384.1">
    <property type="nucleotide sequence ID" value="NZ_CP053435.1"/>
</dbReference>
<evidence type="ECO:0000256" key="2">
    <source>
        <dbReference type="ARBA" id="ARBA00023125"/>
    </source>
</evidence>
<dbReference type="InterPro" id="IPR011006">
    <property type="entry name" value="CheY-like_superfamily"/>
</dbReference>
<dbReference type="SMART" id="SM00448">
    <property type="entry name" value="REC"/>
    <property type="match status" value="1"/>
</dbReference>
<dbReference type="CDD" id="cd06170">
    <property type="entry name" value="LuxR_C_like"/>
    <property type="match status" value="1"/>
</dbReference>
<dbReference type="Pfam" id="PF00196">
    <property type="entry name" value="GerE"/>
    <property type="match status" value="1"/>
</dbReference>
<dbReference type="KEGG" id="stae:HNV11_14710"/>
<reference evidence="6 7" key="1">
    <citation type="submission" date="2020-05" db="EMBL/GenBank/DDBJ databases">
        <title>Genome sequencing of Spirosoma sp. TS118.</title>
        <authorList>
            <person name="Lee J.-H."/>
            <person name="Jeong S."/>
            <person name="Zhao L."/>
            <person name="Jung J.-H."/>
            <person name="Kim M.-K."/>
            <person name="Lim S."/>
        </authorList>
    </citation>
    <scope>NUCLEOTIDE SEQUENCE [LARGE SCALE GENOMIC DNA]</scope>
    <source>
        <strain evidence="6 7">TS118</strain>
    </source>
</reference>
<protein>
    <submittedName>
        <fullName evidence="6">Response regulator transcription factor</fullName>
    </submittedName>
</protein>
<feature type="domain" description="Response regulatory" evidence="5">
    <location>
        <begin position="3"/>
        <end position="119"/>
    </location>
</feature>
<dbReference type="GO" id="GO:0000160">
    <property type="term" value="P:phosphorelay signal transduction system"/>
    <property type="evidence" value="ECO:0007669"/>
    <property type="project" value="InterPro"/>
</dbReference>
<sequence length="205" mass="22259">MTKILIVDDHPMVIEGVKALLAAADSVEVVGTVNDAFSAMAFLKANRADVVLLDINLPDLSGIDLCQKLKAEFPTLKILAMSTFKERSYITRMIEQGASGYVLKSVSSDELIEAIRQAQAGRMYLSQEVSQVLLSGPTPKPVPLLTSREKEVLACIAEGLTNHEIADKLFVSPLTVDSHRKNLLAKFGVKNTAALVRVAVENQLI</sequence>
<dbReference type="InterPro" id="IPR016032">
    <property type="entry name" value="Sig_transdc_resp-reg_C-effctor"/>
</dbReference>
<dbReference type="GO" id="GO:0003677">
    <property type="term" value="F:DNA binding"/>
    <property type="evidence" value="ECO:0007669"/>
    <property type="project" value="UniProtKB-KW"/>
</dbReference>
<dbReference type="PANTHER" id="PTHR43214">
    <property type="entry name" value="TWO-COMPONENT RESPONSE REGULATOR"/>
    <property type="match status" value="1"/>
</dbReference>
<dbReference type="SUPFAM" id="SSF52172">
    <property type="entry name" value="CheY-like"/>
    <property type="match status" value="1"/>
</dbReference>
<dbReference type="InterPro" id="IPR001789">
    <property type="entry name" value="Sig_transdc_resp-reg_receiver"/>
</dbReference>
<evidence type="ECO:0000256" key="1">
    <source>
        <dbReference type="ARBA" id="ARBA00022553"/>
    </source>
</evidence>
<dbReference type="PROSITE" id="PS50110">
    <property type="entry name" value="RESPONSE_REGULATORY"/>
    <property type="match status" value="1"/>
</dbReference>
<feature type="modified residue" description="4-aspartylphosphate" evidence="3">
    <location>
        <position position="54"/>
    </location>
</feature>
<dbReference type="SMART" id="SM00421">
    <property type="entry name" value="HTH_LUXR"/>
    <property type="match status" value="1"/>
</dbReference>
<evidence type="ECO:0000256" key="3">
    <source>
        <dbReference type="PROSITE-ProRule" id="PRU00169"/>
    </source>
</evidence>
<dbReference type="InterPro" id="IPR058245">
    <property type="entry name" value="NreC/VraR/RcsB-like_REC"/>
</dbReference>
<dbReference type="PANTHER" id="PTHR43214:SF43">
    <property type="entry name" value="TWO-COMPONENT RESPONSE REGULATOR"/>
    <property type="match status" value="1"/>
</dbReference>
<evidence type="ECO:0000259" key="4">
    <source>
        <dbReference type="PROSITE" id="PS50043"/>
    </source>
</evidence>
<dbReference type="PRINTS" id="PR00038">
    <property type="entry name" value="HTHLUXR"/>
</dbReference>
<dbReference type="PROSITE" id="PS50043">
    <property type="entry name" value="HTH_LUXR_2"/>
    <property type="match status" value="1"/>
</dbReference>
<gene>
    <name evidence="6" type="ORF">HNV11_14710</name>
</gene>
<evidence type="ECO:0000313" key="6">
    <source>
        <dbReference type="EMBL" id="QJW90540.1"/>
    </source>
</evidence>
<dbReference type="Gene3D" id="3.40.50.2300">
    <property type="match status" value="1"/>
</dbReference>
<dbReference type="SUPFAM" id="SSF46894">
    <property type="entry name" value="C-terminal effector domain of the bipartite response regulators"/>
    <property type="match status" value="1"/>
</dbReference>
<dbReference type="AlphaFoldDB" id="A0A6M5YB85"/>
<accession>A0A6M5YB85</accession>
<name>A0A6M5YB85_9BACT</name>
<keyword evidence="2" id="KW-0238">DNA-binding</keyword>
<keyword evidence="1 3" id="KW-0597">Phosphoprotein</keyword>
<evidence type="ECO:0000259" key="5">
    <source>
        <dbReference type="PROSITE" id="PS50110"/>
    </source>
</evidence>
<dbReference type="EMBL" id="CP053435">
    <property type="protein sequence ID" value="QJW90540.1"/>
    <property type="molecule type" value="Genomic_DNA"/>
</dbReference>
<evidence type="ECO:0000313" key="7">
    <source>
        <dbReference type="Proteomes" id="UP000502756"/>
    </source>
</evidence>
<dbReference type="PROSITE" id="PS00622">
    <property type="entry name" value="HTH_LUXR_1"/>
    <property type="match status" value="1"/>
</dbReference>
<organism evidence="6 7">
    <name type="scientific">Spirosoma taeanense</name>
    <dbReference type="NCBI Taxonomy" id="2735870"/>
    <lineage>
        <taxon>Bacteria</taxon>
        <taxon>Pseudomonadati</taxon>
        <taxon>Bacteroidota</taxon>
        <taxon>Cytophagia</taxon>
        <taxon>Cytophagales</taxon>
        <taxon>Cytophagaceae</taxon>
        <taxon>Spirosoma</taxon>
    </lineage>
</organism>
<proteinExistence type="predicted"/>
<dbReference type="InterPro" id="IPR039420">
    <property type="entry name" value="WalR-like"/>
</dbReference>
<dbReference type="GO" id="GO:0006355">
    <property type="term" value="P:regulation of DNA-templated transcription"/>
    <property type="evidence" value="ECO:0007669"/>
    <property type="project" value="InterPro"/>
</dbReference>
<keyword evidence="7" id="KW-1185">Reference proteome</keyword>
<dbReference type="Proteomes" id="UP000502756">
    <property type="component" value="Chromosome"/>
</dbReference>
<dbReference type="InterPro" id="IPR000792">
    <property type="entry name" value="Tscrpt_reg_LuxR_C"/>
</dbReference>
<feature type="domain" description="HTH luxR-type" evidence="4">
    <location>
        <begin position="138"/>
        <end position="203"/>
    </location>
</feature>
<dbReference type="CDD" id="cd17535">
    <property type="entry name" value="REC_NarL-like"/>
    <property type="match status" value="1"/>
</dbReference>